<name>A0A6J4V3Z4_9BACT</name>
<dbReference type="AlphaFoldDB" id="A0A6J4V3Z4"/>
<organism evidence="2">
    <name type="scientific">uncultured Thermomicrobiales bacterium</name>
    <dbReference type="NCBI Taxonomy" id="1645740"/>
    <lineage>
        <taxon>Bacteria</taxon>
        <taxon>Pseudomonadati</taxon>
        <taxon>Thermomicrobiota</taxon>
        <taxon>Thermomicrobia</taxon>
        <taxon>Thermomicrobiales</taxon>
        <taxon>environmental samples</taxon>
    </lineage>
</organism>
<reference evidence="2" key="1">
    <citation type="submission" date="2020-02" db="EMBL/GenBank/DDBJ databases">
        <authorList>
            <person name="Meier V. D."/>
        </authorList>
    </citation>
    <scope>NUCLEOTIDE SEQUENCE</scope>
    <source>
        <strain evidence="2">AVDCRST_MAG59</strain>
    </source>
</reference>
<evidence type="ECO:0000313" key="2">
    <source>
        <dbReference type="EMBL" id="CAA9564693.1"/>
    </source>
</evidence>
<sequence length="41" mass="4566">MPRAKERAGGPGPASRRIPSIRLMRHPRRLARPAAVCHHSD</sequence>
<evidence type="ECO:0000256" key="1">
    <source>
        <dbReference type="SAM" id="MobiDB-lite"/>
    </source>
</evidence>
<gene>
    <name evidence="2" type="ORF">AVDCRST_MAG59-2899</name>
</gene>
<dbReference type="EMBL" id="CADCWF010000192">
    <property type="protein sequence ID" value="CAA9564693.1"/>
    <property type="molecule type" value="Genomic_DNA"/>
</dbReference>
<accession>A0A6J4V3Z4</accession>
<protein>
    <submittedName>
        <fullName evidence="2">Uncharacterized protein</fullName>
    </submittedName>
</protein>
<proteinExistence type="predicted"/>
<feature type="region of interest" description="Disordered" evidence="1">
    <location>
        <begin position="1"/>
        <end position="41"/>
    </location>
</feature>